<proteinExistence type="predicted"/>
<sequence>MTLLVLKQALGALASSVVLKTRQPAGLPVRLGRRIAAQLMGAVIAAGVGGIALAPQPVQAAQKPRLVITHDLGGVLEARMAELAALQRSGQPVEIRGQCSSSCTLYLGLPQTCVQRSATLGFHGPQSDIYGLALPPAEFEHWSNVMASHYPPMLRRWFMAEARNVTVGIYQISGSEAIRLGARECS</sequence>
<reference evidence="1 2" key="1">
    <citation type="submission" date="2009-08" db="EMBL/GenBank/DDBJ databases">
        <title>The draft genome of Rhodobacter sp. SW2.</title>
        <authorList>
            <consortium name="US DOE Joint Genome Institute (JGI-PGF)"/>
            <person name="Lucas S."/>
            <person name="Copeland A."/>
            <person name="Lapidus A."/>
            <person name="Glavina del Rio T."/>
            <person name="Tice H."/>
            <person name="Bruce D."/>
            <person name="Goodwin L."/>
            <person name="Pitluck S."/>
            <person name="Larimer F."/>
            <person name="Land M.L."/>
            <person name="Hauser L."/>
            <person name="Emerson D."/>
        </authorList>
    </citation>
    <scope>NUCLEOTIDE SEQUENCE [LARGE SCALE GENOMIC DNA]</scope>
    <source>
        <strain evidence="1 2">SW2</strain>
    </source>
</reference>
<evidence type="ECO:0000313" key="2">
    <source>
        <dbReference type="Proteomes" id="UP000010121"/>
    </source>
</evidence>
<evidence type="ECO:0000313" key="1">
    <source>
        <dbReference type="EMBL" id="EEW24573.1"/>
    </source>
</evidence>
<accession>C8S391</accession>
<keyword evidence="2" id="KW-1185">Reference proteome</keyword>
<dbReference type="RefSeq" id="WP_008031540.1">
    <property type="nucleotide sequence ID" value="NZ_ACYY01000017.1"/>
</dbReference>
<organism evidence="1 2">
    <name type="scientific">Rhodobacter ferrooxidans</name>
    <dbReference type="NCBI Taxonomy" id="371731"/>
    <lineage>
        <taxon>Bacteria</taxon>
        <taxon>Pseudomonadati</taxon>
        <taxon>Pseudomonadota</taxon>
        <taxon>Alphaproteobacteria</taxon>
        <taxon>Rhodobacterales</taxon>
        <taxon>Rhodobacter group</taxon>
        <taxon>Rhodobacter</taxon>
    </lineage>
</organism>
<dbReference type="OrthoDB" id="7774376at2"/>
<name>C8S391_9RHOB</name>
<dbReference type="eggNOG" id="ENOG5030TTC">
    <property type="taxonomic scope" value="Bacteria"/>
</dbReference>
<dbReference type="STRING" id="371731.Rsw2DRAFT_2519"/>
<dbReference type="Proteomes" id="UP000010121">
    <property type="component" value="Unassembled WGS sequence"/>
</dbReference>
<comment type="caution">
    <text evidence="1">The sequence shown here is derived from an EMBL/GenBank/DDBJ whole genome shotgun (WGS) entry which is preliminary data.</text>
</comment>
<protein>
    <submittedName>
        <fullName evidence="1">Uncharacterized protein</fullName>
    </submittedName>
</protein>
<dbReference type="AlphaFoldDB" id="C8S391"/>
<gene>
    <name evidence="1" type="ORF">Rsw2DRAFT_2519</name>
</gene>
<dbReference type="EMBL" id="ACYY01000017">
    <property type="protein sequence ID" value="EEW24573.1"/>
    <property type="molecule type" value="Genomic_DNA"/>
</dbReference>